<dbReference type="PANTHER" id="PTHR43172:SF2">
    <property type="entry name" value="ADENYLOSUCCINATE LYASE C-TERMINAL DOMAIN-CONTAINING PROTEIN"/>
    <property type="match status" value="1"/>
</dbReference>
<evidence type="ECO:0000313" key="5">
    <source>
        <dbReference type="EMBL" id="SHE35219.1"/>
    </source>
</evidence>
<keyword evidence="4" id="KW-0413">Isomerase</keyword>
<dbReference type="NCBIfam" id="TIGR02426">
    <property type="entry name" value="protocat_pcaB"/>
    <property type="match status" value="1"/>
</dbReference>
<dbReference type="InterPro" id="IPR012789">
    <property type="entry name" value="Protocat_PcaB-like"/>
</dbReference>
<dbReference type="EMBL" id="LAJF01000045">
    <property type="protein sequence ID" value="KKB85842.1"/>
    <property type="molecule type" value="Genomic_DNA"/>
</dbReference>
<protein>
    <recommendedName>
        <fullName evidence="2">3-carboxy-cis,cis-muconate cycloisomerase</fullName>
        <ecNumber evidence="2">5.5.1.2</ecNumber>
    </recommendedName>
</protein>
<dbReference type="PATRIC" id="fig|1121477.3.peg.2292"/>
<dbReference type="Gene3D" id="1.20.200.10">
    <property type="entry name" value="Fumarase/aspartase (Central domain)"/>
    <property type="match status" value="1"/>
</dbReference>
<dbReference type="Proteomes" id="UP000184533">
    <property type="component" value="Unassembled WGS sequence"/>
</dbReference>
<dbReference type="RefSeq" id="WP_046134394.1">
    <property type="nucleotide sequence ID" value="NZ_FQVC01000001.1"/>
</dbReference>
<gene>
    <name evidence="5" type="ORF">SAMN02745223_00141</name>
    <name evidence="4" type="ORF">VW29_06020</name>
</gene>
<reference evidence="4 6" key="1">
    <citation type="submission" date="2015-03" db="EMBL/GenBank/DDBJ databases">
        <authorList>
            <person name="Hassan Y.I."/>
            <person name="Lepp D."/>
            <person name="Zhou T."/>
        </authorList>
    </citation>
    <scope>NUCLEOTIDE SEQUENCE [LARGE SCALE GENOMIC DNA]</scope>
    <source>
        <strain evidence="4 6">DSM 17137</strain>
    </source>
</reference>
<evidence type="ECO:0000313" key="7">
    <source>
        <dbReference type="Proteomes" id="UP000184533"/>
    </source>
</evidence>
<dbReference type="GO" id="GO:0019619">
    <property type="term" value="P:3,4-dihydroxybenzoate catabolic process"/>
    <property type="evidence" value="ECO:0007669"/>
    <property type="project" value="InterPro"/>
</dbReference>
<dbReference type="PRINTS" id="PR00149">
    <property type="entry name" value="FUMRATELYASE"/>
</dbReference>
<keyword evidence="6" id="KW-1185">Reference proteome</keyword>
<organism evidence="4 6">
    <name type="scientific">Devosia limi DSM 17137</name>
    <dbReference type="NCBI Taxonomy" id="1121477"/>
    <lineage>
        <taxon>Bacteria</taxon>
        <taxon>Pseudomonadati</taxon>
        <taxon>Pseudomonadota</taxon>
        <taxon>Alphaproteobacteria</taxon>
        <taxon>Hyphomicrobiales</taxon>
        <taxon>Devosiaceae</taxon>
        <taxon>Devosia</taxon>
    </lineage>
</organism>
<dbReference type="SUPFAM" id="SSF48557">
    <property type="entry name" value="L-aspartase-like"/>
    <property type="match status" value="1"/>
</dbReference>
<dbReference type="EMBL" id="FQVC01000001">
    <property type="protein sequence ID" value="SHE35219.1"/>
    <property type="molecule type" value="Genomic_DNA"/>
</dbReference>
<evidence type="ECO:0000256" key="1">
    <source>
        <dbReference type="ARBA" id="ARBA00034772"/>
    </source>
</evidence>
<accession>A0A0F5LW07</accession>
<dbReference type="Proteomes" id="UP000033608">
    <property type="component" value="Unassembled WGS sequence"/>
</dbReference>
<proteinExistence type="inferred from homology"/>
<dbReference type="InterPro" id="IPR008948">
    <property type="entry name" value="L-Aspartase-like"/>
</dbReference>
<evidence type="ECO:0000313" key="6">
    <source>
        <dbReference type="Proteomes" id="UP000033608"/>
    </source>
</evidence>
<dbReference type="InterPro" id="IPR000362">
    <property type="entry name" value="Fumarate_lyase_fam"/>
</dbReference>
<dbReference type="GO" id="GO:0047472">
    <property type="term" value="F:3-carboxy-cis,cis-muconate cycloisomerase activity"/>
    <property type="evidence" value="ECO:0007669"/>
    <property type="project" value="UniProtKB-UniRule"/>
</dbReference>
<feature type="domain" description="Fumarate lyase N-terminal" evidence="3">
    <location>
        <begin position="32"/>
        <end position="291"/>
    </location>
</feature>
<sequence>MTETKPSLLQSLVGDPAVAEHLSDAADLAAMLRFEGALAEAEADAGLIEADAAQAIIAAIAGFTPDWADLARGMARDGVVIPALVRQLRNAVGEPHGVQVHKGATSQDAIDTALILRLAQIIPIYEERLVALQAALAALSARDGALSLMAHTRMQQALKFTVAAKIRTWTEPLERLLAALTASRRQLLVIQLGGPIGDRSSFGDKGDAVARYLAERLDLGLAEPWHASRDPLVGFASLLSLITGALGKFGADVALLAQNEVGAIRLAGGGTSSAMAHKSNPVNAEVLVSLARYNAGLVGTLHQALVHENERSGAAWTLEWLALPQILQTTGASLRLANDLVGQIGFEDQSRTG</sequence>
<dbReference type="PANTHER" id="PTHR43172">
    <property type="entry name" value="ADENYLOSUCCINATE LYASE"/>
    <property type="match status" value="1"/>
</dbReference>
<dbReference type="OrthoDB" id="9768878at2"/>
<name>A0A0F5LW07_9HYPH</name>
<dbReference type="AlphaFoldDB" id="A0A0F5LW07"/>
<comment type="similarity">
    <text evidence="1">Belongs to the class-II fumarase/aspartase family.</text>
</comment>
<dbReference type="EC" id="5.5.1.2" evidence="2"/>
<dbReference type="InterPro" id="IPR022761">
    <property type="entry name" value="Fumarate_lyase_N"/>
</dbReference>
<evidence type="ECO:0000313" key="4">
    <source>
        <dbReference type="EMBL" id="KKB85842.1"/>
    </source>
</evidence>
<evidence type="ECO:0000259" key="3">
    <source>
        <dbReference type="Pfam" id="PF00206"/>
    </source>
</evidence>
<dbReference type="STRING" id="1121477.SAMN02745223_00141"/>
<dbReference type="Pfam" id="PF00206">
    <property type="entry name" value="Lyase_1"/>
    <property type="match status" value="1"/>
</dbReference>
<reference evidence="5 7" key="2">
    <citation type="submission" date="2016-11" db="EMBL/GenBank/DDBJ databases">
        <authorList>
            <person name="Jaros S."/>
            <person name="Januszkiewicz K."/>
            <person name="Wedrychowicz H."/>
        </authorList>
    </citation>
    <scope>NUCLEOTIDE SEQUENCE [LARGE SCALE GENOMIC DNA]</scope>
    <source>
        <strain evidence="5 7">DSM 17137</strain>
    </source>
</reference>
<evidence type="ECO:0000256" key="2">
    <source>
        <dbReference type="NCBIfam" id="TIGR02426"/>
    </source>
</evidence>
<dbReference type="NCBIfam" id="NF004631">
    <property type="entry name" value="PRK05975.1"/>
    <property type="match status" value="1"/>
</dbReference>